<evidence type="ECO:0000256" key="1">
    <source>
        <dbReference type="SAM" id="SignalP"/>
    </source>
</evidence>
<proteinExistence type="predicted"/>
<protein>
    <submittedName>
        <fullName evidence="2">DUF2271 domain-containing protein</fullName>
    </submittedName>
</protein>
<dbReference type="EMBL" id="JANZXA010000001">
    <property type="protein sequence ID" value="MCT2398437.1"/>
    <property type="molecule type" value="Genomic_DNA"/>
</dbReference>
<evidence type="ECO:0000313" key="3">
    <source>
        <dbReference type="Proteomes" id="UP001165583"/>
    </source>
</evidence>
<evidence type="ECO:0000313" key="2">
    <source>
        <dbReference type="EMBL" id="MCT2398437.1"/>
    </source>
</evidence>
<name>A0ABT2I0V3_9SPHN</name>
<keyword evidence="1" id="KW-0732">Signal</keyword>
<feature type="signal peptide" evidence="1">
    <location>
        <begin position="1"/>
        <end position="25"/>
    </location>
</feature>
<dbReference type="Proteomes" id="UP001165583">
    <property type="component" value="Unassembled WGS sequence"/>
</dbReference>
<dbReference type="PIRSF" id="PIRSF014995">
    <property type="entry name" value="UCP014995"/>
    <property type="match status" value="1"/>
</dbReference>
<accession>A0ABT2I0V3</accession>
<dbReference type="InterPro" id="IPR014469">
    <property type="entry name" value="DUF2271"/>
</dbReference>
<comment type="caution">
    <text evidence="2">The sequence shown here is derived from an EMBL/GenBank/DDBJ whole genome shotgun (WGS) entry which is preliminary data.</text>
</comment>
<feature type="chain" id="PRO_5047097216" evidence="1">
    <location>
        <begin position="26"/>
        <end position="171"/>
    </location>
</feature>
<sequence>MRTTSLFVLTGSATVAATAASPALADTITIDITIPRLAVAEYHRPYVAVWLEGPGGTARTLSVWYDKDKRGGEGRKWLSDMRTWWRKAGRSASIDGVSGATRAPGPQTLSIPASALRGLPAGQYQLCVEAAREVGGREVVKLPVTLGGAKVAKARASGKSELGTIVSTVTP</sequence>
<reference evidence="2" key="1">
    <citation type="submission" date="2022-09" db="EMBL/GenBank/DDBJ databases">
        <title>Novosphingobium sp. Nov., a polycyclic aromatic hydrocarbon-degrading bacterium isolated form mangrove sediments in HongKong.</title>
        <authorList>
            <person name="Hu Z."/>
        </authorList>
    </citation>
    <scope>NUCLEOTIDE SEQUENCE</scope>
    <source>
        <strain evidence="2">HK4-1</strain>
    </source>
</reference>
<dbReference type="RefSeq" id="WP_260043578.1">
    <property type="nucleotide sequence ID" value="NZ_JANZXA010000001.1"/>
</dbReference>
<gene>
    <name evidence="2" type="ORF">NZK81_02640</name>
</gene>
<keyword evidence="3" id="KW-1185">Reference proteome</keyword>
<organism evidence="2 3">
    <name type="scientific">Novosphingobium mangrovi</name>
    <name type="common">ex Huang et al. 2023</name>
    <dbReference type="NCBI Taxonomy" id="2976432"/>
    <lineage>
        <taxon>Bacteria</taxon>
        <taxon>Pseudomonadati</taxon>
        <taxon>Pseudomonadota</taxon>
        <taxon>Alphaproteobacteria</taxon>
        <taxon>Sphingomonadales</taxon>
        <taxon>Sphingomonadaceae</taxon>
        <taxon>Novosphingobium</taxon>
    </lineage>
</organism>
<dbReference type="Pfam" id="PF10029">
    <property type="entry name" value="DUF2271"/>
    <property type="match status" value="1"/>
</dbReference>